<proteinExistence type="predicted"/>
<name>A0ABV0BV18_9SPHI</name>
<evidence type="ECO:0000313" key="2">
    <source>
        <dbReference type="Proteomes" id="UP001409291"/>
    </source>
</evidence>
<comment type="caution">
    <text evidence="1">The sequence shown here is derived from an EMBL/GenBank/DDBJ whole genome shotgun (WGS) entry which is preliminary data.</text>
</comment>
<gene>
    <name evidence="1" type="ORF">ABE541_14140</name>
</gene>
<protein>
    <submittedName>
        <fullName evidence="1">Outer membrane beta-barrel protein</fullName>
    </submittedName>
</protein>
<accession>A0ABV0BV18</accession>
<dbReference type="SUPFAM" id="SSF56935">
    <property type="entry name" value="Porins"/>
    <property type="match status" value="1"/>
</dbReference>
<dbReference type="Proteomes" id="UP001409291">
    <property type="component" value="Unassembled WGS sequence"/>
</dbReference>
<evidence type="ECO:0000313" key="1">
    <source>
        <dbReference type="EMBL" id="MEN5378400.1"/>
    </source>
</evidence>
<dbReference type="InterPro" id="IPR011486">
    <property type="entry name" value="BBP2"/>
</dbReference>
<organism evidence="1 2">
    <name type="scientific">Sphingobacterium kitahiroshimense</name>
    <dbReference type="NCBI Taxonomy" id="470446"/>
    <lineage>
        <taxon>Bacteria</taxon>
        <taxon>Pseudomonadati</taxon>
        <taxon>Bacteroidota</taxon>
        <taxon>Sphingobacteriia</taxon>
        <taxon>Sphingobacteriales</taxon>
        <taxon>Sphingobacteriaceae</taxon>
        <taxon>Sphingobacterium</taxon>
    </lineage>
</organism>
<dbReference type="RefSeq" id="WP_132770944.1">
    <property type="nucleotide sequence ID" value="NZ_JAOQNK010000001.1"/>
</dbReference>
<sequence length="351" mass="38786">MKKIILTTLILIIVSSKIYAQTKKYDLLDLEISGSVDTYWKYDFQKQPNINTYFTEDNNSVSIGMVDLALKKKTGKASFVGELSFGPRGQYRSIINGDGQNGDDKNSFHIQNLYISYALTEKLSLTAGFMGTFVGYEVICPSFNFHYSTSYLFGAGPFQDAGLKAQYAFSEKVGLMVGIFNDWNVYQDLNGVSHFGSQLSVAPNDKSSFFLNFLTGSSQGGASNYSSGTLIDFVGNYSFSPLFSLGANATDYSRKGEGGYSGVALYPKVNINENIGIGIRGEYYKTKNMPVAEVTSNEIFSTTLTANFKHHGFTFIPEVRFDNSETQMFVKQDLSPTKNAGQFSLALVYAF</sequence>
<dbReference type="Pfam" id="PF07642">
    <property type="entry name" value="BBP2"/>
    <property type="match status" value="1"/>
</dbReference>
<dbReference type="EMBL" id="JBDJNQ010000006">
    <property type="protein sequence ID" value="MEN5378400.1"/>
    <property type="molecule type" value="Genomic_DNA"/>
</dbReference>
<keyword evidence="2" id="KW-1185">Reference proteome</keyword>
<reference evidence="1 2" key="1">
    <citation type="submission" date="2024-04" db="EMBL/GenBank/DDBJ databases">
        <title>WGS of bacteria from Torrens River.</title>
        <authorList>
            <person name="Wyrsch E.R."/>
            <person name="Drigo B."/>
        </authorList>
    </citation>
    <scope>NUCLEOTIDE SEQUENCE [LARGE SCALE GENOMIC DNA]</scope>
    <source>
        <strain evidence="1 2">TWI391</strain>
    </source>
</reference>